<evidence type="ECO:0000313" key="9">
    <source>
        <dbReference type="EMBL" id="KAG8240345.1"/>
    </source>
</evidence>
<keyword evidence="6 7" id="KW-0012">Acyltransferase</keyword>
<reference evidence="9" key="2">
    <citation type="submission" date="2017-10" db="EMBL/GenBank/DDBJ databases">
        <title>Ladona fulva Genome sequencing and assembly.</title>
        <authorList>
            <person name="Murali S."/>
            <person name="Richards S."/>
            <person name="Bandaranaike D."/>
            <person name="Bellair M."/>
            <person name="Blankenburg K."/>
            <person name="Chao H."/>
            <person name="Dinh H."/>
            <person name="Doddapaneni H."/>
            <person name="Dugan-Rocha S."/>
            <person name="Elkadiri S."/>
            <person name="Gnanaolivu R."/>
            <person name="Hernandez B."/>
            <person name="Skinner E."/>
            <person name="Javaid M."/>
            <person name="Lee S."/>
            <person name="Li M."/>
            <person name="Ming W."/>
            <person name="Munidasa M."/>
            <person name="Muniz J."/>
            <person name="Nguyen L."/>
            <person name="Hughes D."/>
            <person name="Osuji N."/>
            <person name="Pu L.-L."/>
            <person name="Puazo M."/>
            <person name="Qu C."/>
            <person name="Quiroz J."/>
            <person name="Raj R."/>
            <person name="Weissenberger G."/>
            <person name="Xin Y."/>
            <person name="Zou X."/>
            <person name="Han Y."/>
            <person name="Worley K."/>
            <person name="Muzny D."/>
            <person name="Gibbs R."/>
        </authorList>
    </citation>
    <scope>NUCLEOTIDE SEQUENCE</scope>
    <source>
        <strain evidence="9">Sampled in the wild</strain>
    </source>
</reference>
<evidence type="ECO:0000256" key="6">
    <source>
        <dbReference type="ARBA" id="ARBA00023315"/>
    </source>
</evidence>
<comment type="subcellular location">
    <subcellularLocation>
        <location evidence="1">Membrane</location>
        <topology evidence="1">Multi-pass membrane protein</topology>
    </subcellularLocation>
</comment>
<dbReference type="Proteomes" id="UP000792457">
    <property type="component" value="Unassembled WGS sequence"/>
</dbReference>
<dbReference type="PANTHER" id="PTHR12246">
    <property type="entry name" value="PALMITOYLTRANSFERASE ZDHHC16"/>
    <property type="match status" value="1"/>
</dbReference>
<evidence type="ECO:0000256" key="4">
    <source>
        <dbReference type="ARBA" id="ARBA00022989"/>
    </source>
</evidence>
<proteinExistence type="inferred from homology"/>
<feature type="transmembrane region" description="Helical" evidence="7">
    <location>
        <begin position="254"/>
        <end position="277"/>
    </location>
</feature>
<evidence type="ECO:0000256" key="2">
    <source>
        <dbReference type="ARBA" id="ARBA00022679"/>
    </source>
</evidence>
<comment type="catalytic activity">
    <reaction evidence="7">
        <text>L-cysteinyl-[protein] + hexadecanoyl-CoA = S-hexadecanoyl-L-cysteinyl-[protein] + CoA</text>
        <dbReference type="Rhea" id="RHEA:36683"/>
        <dbReference type="Rhea" id="RHEA-COMP:10131"/>
        <dbReference type="Rhea" id="RHEA-COMP:11032"/>
        <dbReference type="ChEBI" id="CHEBI:29950"/>
        <dbReference type="ChEBI" id="CHEBI:57287"/>
        <dbReference type="ChEBI" id="CHEBI:57379"/>
        <dbReference type="ChEBI" id="CHEBI:74151"/>
        <dbReference type="EC" id="2.3.1.225"/>
    </reaction>
</comment>
<feature type="domain" description="Palmitoyltransferase DHHC" evidence="8">
    <location>
        <begin position="203"/>
        <end position="308"/>
    </location>
</feature>
<evidence type="ECO:0000313" key="10">
    <source>
        <dbReference type="Proteomes" id="UP000792457"/>
    </source>
</evidence>
<gene>
    <name evidence="9" type="ORF">J437_LFUL000820</name>
</gene>
<dbReference type="EC" id="2.3.1.225" evidence="7"/>
<dbReference type="OrthoDB" id="430659at2759"/>
<name>A0A8K0KVA8_LADFU</name>
<dbReference type="GO" id="GO:0016020">
    <property type="term" value="C:membrane"/>
    <property type="evidence" value="ECO:0007669"/>
    <property type="project" value="UniProtKB-SubCell"/>
</dbReference>
<reference evidence="9" key="1">
    <citation type="submission" date="2013-04" db="EMBL/GenBank/DDBJ databases">
        <authorList>
            <person name="Qu J."/>
            <person name="Murali S.C."/>
            <person name="Bandaranaike D."/>
            <person name="Bellair M."/>
            <person name="Blankenburg K."/>
            <person name="Chao H."/>
            <person name="Dinh H."/>
            <person name="Doddapaneni H."/>
            <person name="Downs B."/>
            <person name="Dugan-Rocha S."/>
            <person name="Elkadiri S."/>
            <person name="Gnanaolivu R.D."/>
            <person name="Hernandez B."/>
            <person name="Javaid M."/>
            <person name="Jayaseelan J.C."/>
            <person name="Lee S."/>
            <person name="Li M."/>
            <person name="Ming W."/>
            <person name="Munidasa M."/>
            <person name="Muniz J."/>
            <person name="Nguyen L."/>
            <person name="Ongeri F."/>
            <person name="Osuji N."/>
            <person name="Pu L.-L."/>
            <person name="Puazo M."/>
            <person name="Qu C."/>
            <person name="Quiroz J."/>
            <person name="Raj R."/>
            <person name="Weissenberger G."/>
            <person name="Xin Y."/>
            <person name="Zou X."/>
            <person name="Han Y."/>
            <person name="Richards S."/>
            <person name="Worley K."/>
            <person name="Muzny D."/>
            <person name="Gibbs R."/>
        </authorList>
    </citation>
    <scope>NUCLEOTIDE SEQUENCE</scope>
    <source>
        <strain evidence="9">Sampled in the wild</strain>
    </source>
</reference>
<dbReference type="EMBL" id="KZ312450">
    <property type="protein sequence ID" value="KAG8240345.1"/>
    <property type="molecule type" value="Genomic_DNA"/>
</dbReference>
<feature type="transmembrane region" description="Helical" evidence="7">
    <location>
        <begin position="95"/>
        <end position="121"/>
    </location>
</feature>
<feature type="transmembrane region" description="Helical" evidence="7">
    <location>
        <begin position="133"/>
        <end position="150"/>
    </location>
</feature>
<dbReference type="Pfam" id="PF01529">
    <property type="entry name" value="DHHC"/>
    <property type="match status" value="1"/>
</dbReference>
<evidence type="ECO:0000256" key="7">
    <source>
        <dbReference type="RuleBase" id="RU079119"/>
    </source>
</evidence>
<dbReference type="InterPro" id="IPR039859">
    <property type="entry name" value="PFA4/ZDH16/20/ERF2-like"/>
</dbReference>
<keyword evidence="4 7" id="KW-1133">Transmembrane helix</keyword>
<comment type="domain">
    <text evidence="7">The DHHC domain is required for palmitoyltransferase activity.</text>
</comment>
<comment type="similarity">
    <text evidence="7">Belongs to the DHHC palmitoyltransferase family.</text>
</comment>
<dbReference type="AlphaFoldDB" id="A0A8K0KVA8"/>
<organism evidence="9 10">
    <name type="scientific">Ladona fulva</name>
    <name type="common">Scarce chaser dragonfly</name>
    <name type="synonym">Libellula fulva</name>
    <dbReference type="NCBI Taxonomy" id="123851"/>
    <lineage>
        <taxon>Eukaryota</taxon>
        <taxon>Metazoa</taxon>
        <taxon>Ecdysozoa</taxon>
        <taxon>Arthropoda</taxon>
        <taxon>Hexapoda</taxon>
        <taxon>Insecta</taxon>
        <taxon>Pterygota</taxon>
        <taxon>Palaeoptera</taxon>
        <taxon>Odonata</taxon>
        <taxon>Epiprocta</taxon>
        <taxon>Anisoptera</taxon>
        <taxon>Libelluloidea</taxon>
        <taxon>Libellulidae</taxon>
        <taxon>Ladona</taxon>
    </lineage>
</organism>
<evidence type="ECO:0000256" key="1">
    <source>
        <dbReference type="ARBA" id="ARBA00004141"/>
    </source>
</evidence>
<comment type="caution">
    <text evidence="9">The sequence shown here is derived from an EMBL/GenBank/DDBJ whole genome shotgun (WGS) entry which is preliminary data.</text>
</comment>
<keyword evidence="5 7" id="KW-0472">Membrane</keyword>
<accession>A0A8K0KVA8</accession>
<feature type="transmembrane region" description="Helical" evidence="7">
    <location>
        <begin position="320"/>
        <end position="341"/>
    </location>
</feature>
<feature type="transmembrane region" description="Helical" evidence="7">
    <location>
        <begin position="162"/>
        <end position="180"/>
    </location>
</feature>
<keyword evidence="3 7" id="KW-0812">Transmembrane</keyword>
<keyword evidence="2 7" id="KW-0808">Transferase</keyword>
<evidence type="ECO:0000256" key="3">
    <source>
        <dbReference type="ARBA" id="ARBA00022692"/>
    </source>
</evidence>
<dbReference type="InterPro" id="IPR001594">
    <property type="entry name" value="Palmitoyltrfase_DHHC"/>
</dbReference>
<keyword evidence="10" id="KW-1185">Reference proteome</keyword>
<protein>
    <recommendedName>
        <fullName evidence="7">Palmitoyltransferase</fullName>
        <ecNumber evidence="7">2.3.1.225</ecNumber>
    </recommendedName>
</protein>
<dbReference type="GO" id="GO:0019706">
    <property type="term" value="F:protein-cysteine S-palmitoyltransferase activity"/>
    <property type="evidence" value="ECO:0007669"/>
    <property type="project" value="UniProtKB-EC"/>
</dbReference>
<evidence type="ECO:0000256" key="5">
    <source>
        <dbReference type="ARBA" id="ARBA00023136"/>
    </source>
</evidence>
<dbReference type="PROSITE" id="PS50216">
    <property type="entry name" value="DHHC"/>
    <property type="match status" value="1"/>
</dbReference>
<evidence type="ECO:0000259" key="8">
    <source>
        <dbReference type="Pfam" id="PF01529"/>
    </source>
</evidence>
<sequence length="350" mass="39982">MVDMKSDNFTTVVTEKNPLCCCEYLNLKQERSHILGYCCDCQELDDGVERLISGKETTSKYSICDVIKDRLRVPWIGGAKKIAPSDILPVILQPILAFVAAQNYFLLIVVFVIIFLMLFNLRDYLIKTHLNTNFYVIWALTSAILIFAVFELKVVPLLEIVPIENVQLFCLLGLSIFFIYKVRKTCLPPQISLDDKTSLSNCSSVYCRICQKLYPVRTYHCKICRVCIPKMDHHSFWLGCCIGERNHGFFLMSLIFLISALLYATNLILTTICQPFLLFNIILLPENCSDVYYESDLSYNLFLSKFQHCSMLCQWNVLSISGSIVAAPVASAMLVYISGYYKQGMVQLQM</sequence>